<name>A0A4Y2SZL0_ARAVE</name>
<dbReference type="EMBL" id="BGPR01024768">
    <property type="protein sequence ID" value="GBN93093.1"/>
    <property type="molecule type" value="Genomic_DNA"/>
</dbReference>
<dbReference type="Proteomes" id="UP000499080">
    <property type="component" value="Unassembled WGS sequence"/>
</dbReference>
<comment type="caution">
    <text evidence="1">The sequence shown here is derived from an EMBL/GenBank/DDBJ whole genome shotgun (WGS) entry which is preliminary data.</text>
</comment>
<organism evidence="1 2">
    <name type="scientific">Araneus ventricosus</name>
    <name type="common">Orbweaver spider</name>
    <name type="synonym">Epeira ventricosa</name>
    <dbReference type="NCBI Taxonomy" id="182803"/>
    <lineage>
        <taxon>Eukaryota</taxon>
        <taxon>Metazoa</taxon>
        <taxon>Ecdysozoa</taxon>
        <taxon>Arthropoda</taxon>
        <taxon>Chelicerata</taxon>
        <taxon>Arachnida</taxon>
        <taxon>Araneae</taxon>
        <taxon>Araneomorphae</taxon>
        <taxon>Entelegynae</taxon>
        <taxon>Araneoidea</taxon>
        <taxon>Araneidae</taxon>
        <taxon>Araneus</taxon>
    </lineage>
</organism>
<dbReference type="AlphaFoldDB" id="A0A4Y2SZL0"/>
<sequence length="172" mass="19708">MTSSSSGFRTTLAGVHLVPYVWYNIQHAHIHGSSAESSFKPETLRLQSRDLAARPPILPQQLRRKNNKLNYCYDIATFLKRRNNEGGRKFEHYRKGVRRRITDALCRMNEIPYHYNGYEGTVRCNGYEGTVRCNGYEGTVRCNGYEGTVRCNGYEGTVRRSGYEGTKAMIVL</sequence>
<evidence type="ECO:0000313" key="2">
    <source>
        <dbReference type="Proteomes" id="UP000499080"/>
    </source>
</evidence>
<keyword evidence="2" id="KW-1185">Reference proteome</keyword>
<gene>
    <name evidence="1" type="ORF">AVEN_52222_1</name>
</gene>
<reference evidence="1 2" key="1">
    <citation type="journal article" date="2019" name="Sci. Rep.">
        <title>Orb-weaving spider Araneus ventricosus genome elucidates the spidroin gene catalogue.</title>
        <authorList>
            <person name="Kono N."/>
            <person name="Nakamura H."/>
            <person name="Ohtoshi R."/>
            <person name="Moran D.A.P."/>
            <person name="Shinohara A."/>
            <person name="Yoshida Y."/>
            <person name="Fujiwara M."/>
            <person name="Mori M."/>
            <person name="Tomita M."/>
            <person name="Arakawa K."/>
        </authorList>
    </citation>
    <scope>NUCLEOTIDE SEQUENCE [LARGE SCALE GENOMIC DNA]</scope>
</reference>
<protein>
    <submittedName>
        <fullName evidence="1">Uncharacterized protein</fullName>
    </submittedName>
</protein>
<evidence type="ECO:0000313" key="1">
    <source>
        <dbReference type="EMBL" id="GBN93093.1"/>
    </source>
</evidence>
<proteinExistence type="predicted"/>
<accession>A0A4Y2SZL0</accession>